<dbReference type="OrthoDB" id="5517036at2"/>
<name>A0A1H7F741_STIAU</name>
<proteinExistence type="predicted"/>
<reference evidence="2" key="1">
    <citation type="submission" date="2016-10" db="EMBL/GenBank/DDBJ databases">
        <authorList>
            <person name="Varghese N."/>
            <person name="Submissions S."/>
        </authorList>
    </citation>
    <scope>NUCLEOTIDE SEQUENCE [LARGE SCALE GENOMIC DNA]</scope>
    <source>
        <strain evidence="2">DSM 17044</strain>
    </source>
</reference>
<sequence length="289" mass="32957">MREIVEFRIAEERAQKFLEADLGVRLGDSIRKVVLPLNDERVQRIGKLEQEHQRKGRAFFTYWQIHRRYSKGELQSAELLRLVLRAHFEPTGAMCGTVYDESRECRHCGAGTRQLSDLILDTRSIPKGKDMARSLAGEIVVSSRLVEACLEHGIRGAEFRPVMHRGRKGLEPSGWSQLVMTSKPLRLTGTTVTGNDLFDLDEKNEYRCPQGHTAGLRQISELYVQRRSWDGSDWCRTDKLFGLRRGELRPESKVLISQKLCQLLVGMKAKGFEIEMAHVEGPRLSVLSP</sequence>
<evidence type="ECO:0000313" key="1">
    <source>
        <dbReference type="EMBL" id="SEK21921.1"/>
    </source>
</evidence>
<gene>
    <name evidence="1" type="ORF">SAMN05444354_10114</name>
</gene>
<dbReference type="EMBL" id="FOAP01000001">
    <property type="protein sequence ID" value="SEK21921.1"/>
    <property type="molecule type" value="Genomic_DNA"/>
</dbReference>
<dbReference type="AlphaFoldDB" id="A0A1H7F741"/>
<accession>A0A1H7F741</accession>
<protein>
    <submittedName>
        <fullName evidence="1">Uncharacterized protein</fullName>
    </submittedName>
</protein>
<evidence type="ECO:0000313" key="2">
    <source>
        <dbReference type="Proteomes" id="UP000182719"/>
    </source>
</evidence>
<keyword evidence="2" id="KW-1185">Reference proteome</keyword>
<dbReference type="Proteomes" id="UP000182719">
    <property type="component" value="Unassembled WGS sequence"/>
</dbReference>
<organism evidence="1 2">
    <name type="scientific">Stigmatella aurantiaca</name>
    <dbReference type="NCBI Taxonomy" id="41"/>
    <lineage>
        <taxon>Bacteria</taxon>
        <taxon>Pseudomonadati</taxon>
        <taxon>Myxococcota</taxon>
        <taxon>Myxococcia</taxon>
        <taxon>Myxococcales</taxon>
        <taxon>Cystobacterineae</taxon>
        <taxon>Archangiaceae</taxon>
        <taxon>Stigmatella</taxon>
    </lineage>
</organism>
<dbReference type="RefSeq" id="WP_075004347.1">
    <property type="nucleotide sequence ID" value="NZ_FOAP01000001.1"/>
</dbReference>